<comment type="caution">
    <text evidence="6">The sequence shown here is derived from an EMBL/GenBank/DDBJ whole genome shotgun (WGS) entry which is preliminary data.</text>
</comment>
<evidence type="ECO:0000259" key="5">
    <source>
        <dbReference type="PROSITE" id="PS50826"/>
    </source>
</evidence>
<feature type="region of interest" description="Disordered" evidence="3">
    <location>
        <begin position="211"/>
        <end position="344"/>
    </location>
</feature>
<dbReference type="PROSITE" id="PS50002">
    <property type="entry name" value="SH3"/>
    <property type="match status" value="1"/>
</dbReference>
<accession>A0A9Q0XYD8</accession>
<dbReference type="Gene3D" id="1.20.58.900">
    <property type="match status" value="1"/>
</dbReference>
<keyword evidence="7" id="KW-1185">Reference proteome</keyword>
<dbReference type="OrthoDB" id="9884296at2759"/>
<dbReference type="InterPro" id="IPR036028">
    <property type="entry name" value="SH3-like_dom_sf"/>
</dbReference>
<dbReference type="SUPFAM" id="SSF50044">
    <property type="entry name" value="SH3-domain"/>
    <property type="match status" value="1"/>
</dbReference>
<feature type="compositionally biased region" description="Low complexity" evidence="3">
    <location>
        <begin position="379"/>
        <end position="388"/>
    </location>
</feature>
<evidence type="ECO:0000256" key="2">
    <source>
        <dbReference type="PROSITE-ProRule" id="PRU00192"/>
    </source>
</evidence>
<dbReference type="Proteomes" id="UP001142489">
    <property type="component" value="Unassembled WGS sequence"/>
</dbReference>
<evidence type="ECO:0000313" key="6">
    <source>
        <dbReference type="EMBL" id="KAJ7335110.1"/>
    </source>
</evidence>
<keyword evidence="1 2" id="KW-0728">SH3 domain</keyword>
<proteinExistence type="predicted"/>
<reference evidence="6" key="1">
    <citation type="journal article" date="2023" name="DNA Res.">
        <title>Chromosome-level genome assembly of Phrynocephalus forsythii using third-generation DNA sequencing and Hi-C analysis.</title>
        <authorList>
            <person name="Qi Y."/>
            <person name="Zhao W."/>
            <person name="Zhao Y."/>
            <person name="Niu C."/>
            <person name="Cao S."/>
            <person name="Zhang Y."/>
        </authorList>
    </citation>
    <scope>NUCLEOTIDE SEQUENCE</scope>
    <source>
        <tissue evidence="6">Muscle</tissue>
    </source>
</reference>
<dbReference type="InterPro" id="IPR037213">
    <property type="entry name" value="Run_dom_sf"/>
</dbReference>
<name>A0A9Q0XYD8_9SAUR</name>
<feature type="domain" description="SH3" evidence="4">
    <location>
        <begin position="399"/>
        <end position="458"/>
    </location>
</feature>
<evidence type="ECO:0000313" key="7">
    <source>
        <dbReference type="Proteomes" id="UP001142489"/>
    </source>
</evidence>
<dbReference type="AlphaFoldDB" id="A0A9Q0XYD8"/>
<dbReference type="Gene3D" id="2.30.30.40">
    <property type="entry name" value="SH3 Domains"/>
    <property type="match status" value="1"/>
</dbReference>
<feature type="region of interest" description="Disordered" evidence="3">
    <location>
        <begin position="108"/>
        <end position="180"/>
    </location>
</feature>
<organism evidence="6 7">
    <name type="scientific">Phrynocephalus forsythii</name>
    <dbReference type="NCBI Taxonomy" id="171643"/>
    <lineage>
        <taxon>Eukaryota</taxon>
        <taxon>Metazoa</taxon>
        <taxon>Chordata</taxon>
        <taxon>Craniata</taxon>
        <taxon>Vertebrata</taxon>
        <taxon>Euteleostomi</taxon>
        <taxon>Lepidosauria</taxon>
        <taxon>Squamata</taxon>
        <taxon>Bifurcata</taxon>
        <taxon>Unidentata</taxon>
        <taxon>Episquamata</taxon>
        <taxon>Toxicofera</taxon>
        <taxon>Iguania</taxon>
        <taxon>Acrodonta</taxon>
        <taxon>Agamidae</taxon>
        <taxon>Agaminae</taxon>
        <taxon>Phrynocephalus</taxon>
    </lineage>
</organism>
<evidence type="ECO:0000256" key="3">
    <source>
        <dbReference type="SAM" id="MobiDB-lite"/>
    </source>
</evidence>
<dbReference type="EMBL" id="JAPFRF010000004">
    <property type="protein sequence ID" value="KAJ7335110.1"/>
    <property type="molecule type" value="Genomic_DNA"/>
</dbReference>
<dbReference type="SMART" id="SM00326">
    <property type="entry name" value="SH3"/>
    <property type="match status" value="1"/>
</dbReference>
<dbReference type="InterPro" id="IPR004012">
    <property type="entry name" value="Run_dom"/>
</dbReference>
<feature type="region of interest" description="Disordered" evidence="3">
    <location>
        <begin position="373"/>
        <end position="394"/>
    </location>
</feature>
<dbReference type="Pfam" id="PF02759">
    <property type="entry name" value="RUN"/>
    <property type="match status" value="1"/>
</dbReference>
<dbReference type="SMART" id="SM00593">
    <property type="entry name" value="RUN"/>
    <property type="match status" value="1"/>
</dbReference>
<sequence length="461" mass="50321">MRFNAFVFGLLNIRSLEFWFNHLYNHEDIIQVHYLPVGFLSLVQGACQGLFEEVLLLLQPLSLLPFSLDLLFEHRLLQKGKEQQQQKELLRGKQDLALSAHSTLQLMRTQESSPGGVAPSRDPRGHPAEGTALSVAGEGEGGRVKGVGAPSEGLERRAAGGGDGRPKAPPAEGSSEAPKDKQASWWYQLMRSSQVYIEGSAEGSRLGCYEQRKKAGAAPRQGEPRKGPPPREGVVEGAEACPITEGPLKGQPPRGMEGPVGEPLPGKMEAREKGRPFWMGSPPDSVLAELKQAAEESGSAPKAAGSPEESRPSAPEGSLPKWGHLFGSRKAPKETRQPNRLPSGWLSLDRSVFQLMAQTVGASMWREDERMVPDRAPVRPKQQPRKQPLTPGERSAALEAPCEVKALCHHLATEDGQLSFQKGDVLRVLSKVDADWLRCGRGAESGLVPIMYVTHREDEDY</sequence>
<gene>
    <name evidence="6" type="ORF">JRQ81_013051</name>
</gene>
<dbReference type="Pfam" id="PF14604">
    <property type="entry name" value="SH3_9"/>
    <property type="match status" value="1"/>
</dbReference>
<dbReference type="PANTHER" id="PTHR15591:SF14">
    <property type="entry name" value="AP-4 COMPLEX ACCESSORY SUBUNIT RUSC2"/>
    <property type="match status" value="1"/>
</dbReference>
<evidence type="ECO:0000256" key="1">
    <source>
        <dbReference type="ARBA" id="ARBA00022443"/>
    </source>
</evidence>
<evidence type="ECO:0008006" key="8">
    <source>
        <dbReference type="Google" id="ProtNLM"/>
    </source>
</evidence>
<feature type="domain" description="RUN" evidence="5">
    <location>
        <begin position="1"/>
        <end position="73"/>
    </location>
</feature>
<dbReference type="InterPro" id="IPR047343">
    <property type="entry name" value="RUSC1_2"/>
</dbReference>
<evidence type="ECO:0000259" key="4">
    <source>
        <dbReference type="PROSITE" id="PS50002"/>
    </source>
</evidence>
<dbReference type="InterPro" id="IPR001452">
    <property type="entry name" value="SH3_domain"/>
</dbReference>
<dbReference type="PANTHER" id="PTHR15591">
    <property type="entry name" value="RUN AND SH3 DOMAIN CONTAINING"/>
    <property type="match status" value="1"/>
</dbReference>
<protein>
    <recommendedName>
        <fullName evidence="8">RUN and SH3 domain-containing protein 1</fullName>
    </recommendedName>
</protein>
<dbReference type="PROSITE" id="PS50826">
    <property type="entry name" value="RUN"/>
    <property type="match status" value="1"/>
</dbReference>
<dbReference type="GO" id="GO:0031410">
    <property type="term" value="C:cytoplasmic vesicle"/>
    <property type="evidence" value="ECO:0007669"/>
    <property type="project" value="TreeGrafter"/>
</dbReference>